<accession>A0A1L2CU85</accession>
<dbReference type="EMBL" id="KU574722">
    <property type="protein sequence ID" value="AMM43579.1"/>
    <property type="molecule type" value="Genomic_DNA"/>
</dbReference>
<evidence type="ECO:0000313" key="3">
    <source>
        <dbReference type="Proteomes" id="UP000223891"/>
    </source>
</evidence>
<dbReference type="Proteomes" id="UP000223891">
    <property type="component" value="Segment"/>
</dbReference>
<evidence type="ECO:0000313" key="1">
    <source>
        <dbReference type="EMBL" id="AMM43579.1"/>
    </source>
</evidence>
<reference evidence="1" key="3">
    <citation type="journal article" date="2017" name="Front. Microbiol.">
        <title>Things Are Getting Hairy: Enterobacteria Bacteriophage vB_PcaM_CBB.</title>
        <authorList>
            <person name="Buttimer C."/>
            <person name="Hendrix H."/>
            <person name="Oliveira H."/>
            <person name="Casey A."/>
            <person name="Neve H."/>
            <person name="McAuliffe O."/>
            <person name="Ross R.P."/>
            <person name="Hill C."/>
            <person name="Noben J.P."/>
            <person name="O'Mahony J."/>
            <person name="Lavigne R."/>
            <person name="Coffey A."/>
        </authorList>
    </citation>
    <scope>NUCLEOTIDE SEQUENCE</scope>
</reference>
<protein>
    <submittedName>
        <fullName evidence="1">Uncharacterized protein</fullName>
    </submittedName>
</protein>
<reference evidence="3" key="1">
    <citation type="submission" date="2016-01" db="EMBL/GenBank/DDBJ databases">
        <title>Isolation and Characterization of Enterobacteria phage CBB.</title>
        <authorList>
            <person name="Buttimer C.T.H."/>
            <person name="Hendrix H."/>
            <person name="Alexandre H."/>
            <person name="O'Mahony J."/>
            <person name="Lavigne R."/>
            <person name="Coffey A."/>
        </authorList>
    </citation>
    <scope>NUCLEOTIDE SEQUENCE [LARGE SCALE GENOMIC DNA]</scope>
</reference>
<organism evidence="1 3">
    <name type="scientific">Pectobacterium phage vB_PcaM_CBB</name>
    <dbReference type="NCBI Taxonomy" id="2772511"/>
    <lineage>
        <taxon>Viruses</taxon>
        <taxon>Duplodnaviria</taxon>
        <taxon>Heunggongvirae</taxon>
        <taxon>Uroviricota</taxon>
        <taxon>Caudoviricetes</taxon>
        <taxon>Mimasvirus</taxon>
        <taxon>Mimasvirus CBB</taxon>
    </lineage>
</organism>
<keyword evidence="3" id="KW-1185">Reference proteome</keyword>
<gene>
    <name evidence="1" type="ORF">CBB_14</name>
    <name evidence="2" type="ORF">CBB_567</name>
</gene>
<sequence length="140" mass="16392">MLQVRGYAEGGFCFMLDDKAVSVHEALLANGGKFHKRTINALNRNNLANEQDLAEFEKLVKVLHTGLDAFNARKVLRDHFNIDVLKIENYYILTSSEIYDLMKVYEICKYKVSVKSPAHSTMYYFFEYLNRKDVRRLERT</sequence>
<name>A0A1L2CU85_9CAUD</name>
<reference evidence="1" key="2">
    <citation type="submission" date="2016-01" db="EMBL/GenBank/DDBJ databases">
        <authorList>
            <person name="Oliw E.H."/>
        </authorList>
    </citation>
    <scope>NUCLEOTIDE SEQUENCE</scope>
</reference>
<evidence type="ECO:0000313" key="2">
    <source>
        <dbReference type="EMBL" id="AMM44130.1"/>
    </source>
</evidence>
<proteinExistence type="predicted"/>
<dbReference type="EMBL" id="KU574722">
    <property type="protein sequence ID" value="AMM44130.1"/>
    <property type="molecule type" value="Genomic_DNA"/>
</dbReference>